<name>A0AAV8W6G6_9CUCU</name>
<protein>
    <submittedName>
        <fullName evidence="1">Uncharacterized protein</fullName>
    </submittedName>
</protein>
<dbReference type="EMBL" id="JANEYG010000007">
    <property type="protein sequence ID" value="KAJ8922225.1"/>
    <property type="molecule type" value="Genomic_DNA"/>
</dbReference>
<proteinExistence type="predicted"/>
<keyword evidence="2" id="KW-1185">Reference proteome</keyword>
<evidence type="ECO:0000313" key="1">
    <source>
        <dbReference type="EMBL" id="KAJ8922225.1"/>
    </source>
</evidence>
<evidence type="ECO:0000313" key="2">
    <source>
        <dbReference type="Proteomes" id="UP001159042"/>
    </source>
</evidence>
<comment type="caution">
    <text evidence="1">The sequence shown here is derived from an EMBL/GenBank/DDBJ whole genome shotgun (WGS) entry which is preliminary data.</text>
</comment>
<gene>
    <name evidence="1" type="ORF">NQ315_004162</name>
</gene>
<organism evidence="1 2">
    <name type="scientific">Exocentrus adspersus</name>
    <dbReference type="NCBI Taxonomy" id="1586481"/>
    <lineage>
        <taxon>Eukaryota</taxon>
        <taxon>Metazoa</taxon>
        <taxon>Ecdysozoa</taxon>
        <taxon>Arthropoda</taxon>
        <taxon>Hexapoda</taxon>
        <taxon>Insecta</taxon>
        <taxon>Pterygota</taxon>
        <taxon>Neoptera</taxon>
        <taxon>Endopterygota</taxon>
        <taxon>Coleoptera</taxon>
        <taxon>Polyphaga</taxon>
        <taxon>Cucujiformia</taxon>
        <taxon>Chrysomeloidea</taxon>
        <taxon>Cerambycidae</taxon>
        <taxon>Lamiinae</taxon>
        <taxon>Acanthocinini</taxon>
        <taxon>Exocentrus</taxon>
    </lineage>
</organism>
<sequence>MAQGKLKIKTKLPQNIKIKKQKAGTSAKRSNCLIKPKKKNHQESQKLKKIISKTVNKAIEEEIRAKATSSQTNLSKAQQAVAKFQSKANG</sequence>
<dbReference type="AlphaFoldDB" id="A0AAV8W6G6"/>
<reference evidence="1 2" key="1">
    <citation type="journal article" date="2023" name="Insect Mol. Biol.">
        <title>Genome sequencing provides insights into the evolution of gene families encoding plant cell wall-degrading enzymes in longhorned beetles.</title>
        <authorList>
            <person name="Shin N.R."/>
            <person name="Okamura Y."/>
            <person name="Kirsch R."/>
            <person name="Pauchet Y."/>
        </authorList>
    </citation>
    <scope>NUCLEOTIDE SEQUENCE [LARGE SCALE GENOMIC DNA]</scope>
    <source>
        <strain evidence="1">EAD_L_NR</strain>
    </source>
</reference>
<dbReference type="Pfam" id="PF09495">
    <property type="entry name" value="DUF2462"/>
    <property type="match status" value="1"/>
</dbReference>
<dbReference type="InterPro" id="IPR019034">
    <property type="entry name" value="UPF0390"/>
</dbReference>
<dbReference type="Proteomes" id="UP001159042">
    <property type="component" value="Unassembled WGS sequence"/>
</dbReference>
<accession>A0AAV8W6G6</accession>